<name>A0A078AJF0_STYLE</name>
<dbReference type="InterPro" id="IPR000073">
    <property type="entry name" value="AB_hydrolase_1"/>
</dbReference>
<dbReference type="OrthoDB" id="10249433at2759"/>
<sequence>MRYYCQQSLNGEEFNVKSFDGIIINCMYYRVNKAYPPIDEECALPEFFINKRQSEQFKDETDTTKAQIRSGYIKSVESSPHQESQPVVMLFNPNGSFYEYQSLQHDIVNIYQKRGVNVLMFNYRGCLRSQGKPDINAIERDSYDVYRLFRQKFGVNQPIGFHGISMGGYFAIRLASKLKPDEVAFINADRTFSDFQLMIKNKYGWLSSKLFSCIIEWRLNTIHYYKKLRVKHKVVSYDPNDQLITKDGQIFYYMVNEYVKYTFTNKLFKSQNLDEIKPSIQAKQIVVKEDICDSVMQELIDIDYKKTVMNLVFIAKFVKIMEGISVKDDNEDQRFSTAINNTNFNQDRSFNQLLENDGNNNQTNFETQKSIRCKVKKAKKYMVEENHLKLKKLIGIRSTYLLKSTDLTSLRKLAKNLDFFMRKTRTCGISLKTMINNQKKNSKHQENLKTFLLNLQFWGIQHSSQSIQNPINGFYELNSVLSQVLFTLKNWKLKQVISNRTELDSQRRIKMSENSIFEIPQSLQSVVDFISNQFIKALQDRLINQDRSVPVDGCDVLDQRYKYIGDLIRLKCGHAGEYTRKDKKIYYNYLERISFIKKDVKVSKFSQRPSLTGYPLQPNLHQKVSTQTSS</sequence>
<dbReference type="InterPro" id="IPR029058">
    <property type="entry name" value="AB_hydrolase_fold"/>
</dbReference>
<dbReference type="GO" id="GO:0016020">
    <property type="term" value="C:membrane"/>
    <property type="evidence" value="ECO:0007669"/>
    <property type="project" value="TreeGrafter"/>
</dbReference>
<dbReference type="GO" id="GO:0008474">
    <property type="term" value="F:palmitoyl-(protein) hydrolase activity"/>
    <property type="evidence" value="ECO:0007669"/>
    <property type="project" value="TreeGrafter"/>
</dbReference>
<dbReference type="Gene3D" id="3.40.50.1820">
    <property type="entry name" value="alpha/beta hydrolase"/>
    <property type="match status" value="1"/>
</dbReference>
<dbReference type="EMBL" id="CCKQ01010497">
    <property type="protein sequence ID" value="CDW82016.1"/>
    <property type="molecule type" value="Genomic_DNA"/>
</dbReference>
<keyword evidence="3" id="KW-1185">Reference proteome</keyword>
<dbReference type="PANTHER" id="PTHR12277:SF81">
    <property type="entry name" value="PROTEIN ABHD13"/>
    <property type="match status" value="1"/>
</dbReference>
<evidence type="ECO:0000313" key="3">
    <source>
        <dbReference type="Proteomes" id="UP000039865"/>
    </source>
</evidence>
<dbReference type="AlphaFoldDB" id="A0A078AJF0"/>
<accession>A0A078AJF0</accession>
<evidence type="ECO:0000259" key="1">
    <source>
        <dbReference type="Pfam" id="PF00561"/>
    </source>
</evidence>
<dbReference type="SUPFAM" id="SSF53474">
    <property type="entry name" value="alpha/beta-Hydrolases"/>
    <property type="match status" value="1"/>
</dbReference>
<evidence type="ECO:0000313" key="2">
    <source>
        <dbReference type="EMBL" id="CDW82016.1"/>
    </source>
</evidence>
<dbReference type="Proteomes" id="UP000039865">
    <property type="component" value="Unassembled WGS sequence"/>
</dbReference>
<organism evidence="2 3">
    <name type="scientific">Stylonychia lemnae</name>
    <name type="common">Ciliate</name>
    <dbReference type="NCBI Taxonomy" id="5949"/>
    <lineage>
        <taxon>Eukaryota</taxon>
        <taxon>Sar</taxon>
        <taxon>Alveolata</taxon>
        <taxon>Ciliophora</taxon>
        <taxon>Intramacronucleata</taxon>
        <taxon>Spirotrichea</taxon>
        <taxon>Stichotrichia</taxon>
        <taxon>Sporadotrichida</taxon>
        <taxon>Oxytrichidae</taxon>
        <taxon>Stylonychinae</taxon>
        <taxon>Stylonychia</taxon>
    </lineage>
</organism>
<gene>
    <name evidence="2" type="primary">Contig13967.g14903</name>
    <name evidence="2" type="ORF">STYLEM_11041</name>
</gene>
<dbReference type="Pfam" id="PF00561">
    <property type="entry name" value="Abhydrolase_1"/>
    <property type="match status" value="1"/>
</dbReference>
<proteinExistence type="predicted"/>
<feature type="domain" description="AB hydrolase-1" evidence="1">
    <location>
        <begin position="111"/>
        <end position="205"/>
    </location>
</feature>
<dbReference type="InParanoid" id="A0A078AJF0"/>
<reference evidence="2 3" key="1">
    <citation type="submission" date="2014-06" db="EMBL/GenBank/DDBJ databases">
        <authorList>
            <person name="Swart Estienne"/>
        </authorList>
    </citation>
    <scope>NUCLEOTIDE SEQUENCE [LARGE SCALE GENOMIC DNA]</scope>
    <source>
        <strain evidence="2 3">130c</strain>
    </source>
</reference>
<protein>
    <recommendedName>
        <fullName evidence="1">AB hydrolase-1 domain-containing protein</fullName>
    </recommendedName>
</protein>
<dbReference type="PANTHER" id="PTHR12277">
    <property type="entry name" value="ALPHA/BETA HYDROLASE DOMAIN-CONTAINING PROTEIN"/>
    <property type="match status" value="1"/>
</dbReference>